<keyword evidence="4" id="KW-0808">Transferase</keyword>
<feature type="compositionally biased region" description="Pro residues" evidence="12">
    <location>
        <begin position="1175"/>
        <end position="1186"/>
    </location>
</feature>
<feature type="domain" description="MYST-type HAT" evidence="14">
    <location>
        <begin position="1"/>
        <end position="254"/>
    </location>
</feature>
<feature type="compositionally biased region" description="Low complexity" evidence="12">
    <location>
        <begin position="1187"/>
        <end position="1202"/>
    </location>
</feature>
<feature type="compositionally biased region" description="Low complexity" evidence="12">
    <location>
        <begin position="1058"/>
        <end position="1070"/>
    </location>
</feature>
<keyword evidence="8" id="KW-0156">Chromatin regulator</keyword>
<gene>
    <name evidence="15" type="ORF">DSTB1V02_LOCUS3712</name>
</gene>
<dbReference type="GO" id="GO:0005634">
    <property type="term" value="C:nucleus"/>
    <property type="evidence" value="ECO:0007669"/>
    <property type="project" value="UniProtKB-SubCell"/>
</dbReference>
<dbReference type="GO" id="GO:0006357">
    <property type="term" value="P:regulation of transcription by RNA polymerase II"/>
    <property type="evidence" value="ECO:0007669"/>
    <property type="project" value="TreeGrafter"/>
</dbReference>
<feature type="compositionally biased region" description="Acidic residues" evidence="12">
    <location>
        <begin position="779"/>
        <end position="791"/>
    </location>
</feature>
<dbReference type="InterPro" id="IPR050603">
    <property type="entry name" value="MYST_HAT"/>
</dbReference>
<name>A0A7R8X6H7_9CRUS</name>
<dbReference type="GO" id="GO:0070776">
    <property type="term" value="C:MOZ/MORF histone acetyltransferase complex"/>
    <property type="evidence" value="ECO:0007669"/>
    <property type="project" value="TreeGrafter"/>
</dbReference>
<dbReference type="GO" id="GO:0010484">
    <property type="term" value="F:histone H3 acetyltransferase activity"/>
    <property type="evidence" value="ECO:0007669"/>
    <property type="project" value="TreeGrafter"/>
</dbReference>
<dbReference type="Gene3D" id="3.40.630.30">
    <property type="match status" value="1"/>
</dbReference>
<feature type="compositionally biased region" description="Basic and acidic residues" evidence="12">
    <location>
        <begin position="447"/>
        <end position="461"/>
    </location>
</feature>
<evidence type="ECO:0000256" key="7">
    <source>
        <dbReference type="ARBA" id="ARBA00022833"/>
    </source>
</evidence>
<dbReference type="Pfam" id="PF01853">
    <property type="entry name" value="MOZ_SAS"/>
    <property type="match status" value="1"/>
</dbReference>
<feature type="compositionally biased region" description="Acidic residues" evidence="12">
    <location>
        <begin position="278"/>
        <end position="287"/>
    </location>
</feature>
<feature type="region of interest" description="Disordered" evidence="12">
    <location>
        <begin position="269"/>
        <end position="481"/>
    </location>
</feature>
<evidence type="ECO:0000256" key="4">
    <source>
        <dbReference type="ARBA" id="ARBA00022679"/>
    </source>
</evidence>
<dbReference type="InterPro" id="IPR016181">
    <property type="entry name" value="Acyl_CoA_acyltransferase"/>
</dbReference>
<feature type="compositionally biased region" description="Polar residues" evidence="12">
    <location>
        <begin position="1032"/>
        <end position="1052"/>
    </location>
</feature>
<dbReference type="InterPro" id="IPR036388">
    <property type="entry name" value="WH-like_DNA-bd_sf"/>
</dbReference>
<feature type="compositionally biased region" description="Low complexity" evidence="12">
    <location>
        <begin position="1163"/>
        <end position="1174"/>
    </location>
</feature>
<keyword evidence="5" id="KW-0479">Metal-binding</keyword>
<evidence type="ECO:0000256" key="9">
    <source>
        <dbReference type="ARBA" id="ARBA00022990"/>
    </source>
</evidence>
<feature type="compositionally biased region" description="Basic residues" evidence="12">
    <location>
        <begin position="352"/>
        <end position="361"/>
    </location>
</feature>
<dbReference type="GO" id="GO:0003682">
    <property type="term" value="F:chromatin binding"/>
    <property type="evidence" value="ECO:0007669"/>
    <property type="project" value="TreeGrafter"/>
</dbReference>
<feature type="compositionally biased region" description="Basic and acidic residues" evidence="12">
    <location>
        <begin position="1007"/>
        <end position="1022"/>
    </location>
</feature>
<dbReference type="GO" id="GO:0008270">
    <property type="term" value="F:zinc ion binding"/>
    <property type="evidence" value="ECO:0007669"/>
    <property type="project" value="UniProtKB-KW"/>
</dbReference>
<dbReference type="EC" id="2.3.1.48" evidence="3"/>
<evidence type="ECO:0000259" key="14">
    <source>
        <dbReference type="PROSITE" id="PS51726"/>
    </source>
</evidence>
<feature type="compositionally biased region" description="Basic and acidic residues" evidence="12">
    <location>
        <begin position="640"/>
        <end position="649"/>
    </location>
</feature>
<dbReference type="GO" id="GO:0003712">
    <property type="term" value="F:transcription coregulator activity"/>
    <property type="evidence" value="ECO:0007669"/>
    <property type="project" value="TreeGrafter"/>
</dbReference>
<feature type="compositionally biased region" description="Basic and acidic residues" evidence="12">
    <location>
        <begin position="412"/>
        <end position="433"/>
    </location>
</feature>
<keyword evidence="10" id="KW-0539">Nucleus</keyword>
<feature type="active site" description="Proton donor/acceptor" evidence="11">
    <location>
        <position position="155"/>
    </location>
</feature>
<evidence type="ECO:0000256" key="6">
    <source>
        <dbReference type="ARBA" id="ARBA00022771"/>
    </source>
</evidence>
<keyword evidence="7" id="KW-0862">Zinc</keyword>
<keyword evidence="16" id="KW-1185">Reference proteome</keyword>
<feature type="compositionally biased region" description="Basic residues" evidence="12">
    <location>
        <begin position="667"/>
        <end position="685"/>
    </location>
</feature>
<proteinExistence type="inferred from homology"/>
<feature type="compositionally biased region" description="Low complexity" evidence="12">
    <location>
        <begin position="621"/>
        <end position="632"/>
    </location>
</feature>
<feature type="compositionally biased region" description="Basic and acidic residues" evidence="12">
    <location>
        <begin position="792"/>
        <end position="830"/>
    </location>
</feature>
<feature type="compositionally biased region" description="Basic and acidic residues" evidence="12">
    <location>
        <begin position="854"/>
        <end position="880"/>
    </location>
</feature>
<evidence type="ECO:0000256" key="12">
    <source>
        <dbReference type="SAM" id="MobiDB-lite"/>
    </source>
</evidence>
<evidence type="ECO:0000256" key="3">
    <source>
        <dbReference type="ARBA" id="ARBA00013184"/>
    </source>
</evidence>
<dbReference type="PROSITE" id="PS51726">
    <property type="entry name" value="MYST_HAT"/>
    <property type="match status" value="1"/>
</dbReference>
<feature type="compositionally biased region" description="Basic and acidic residues" evidence="12">
    <location>
        <begin position="362"/>
        <end position="387"/>
    </location>
</feature>
<dbReference type="Pfam" id="PF17772">
    <property type="entry name" value="zf-MYST"/>
    <property type="match status" value="1"/>
</dbReference>
<feature type="chain" id="PRO_5036208994" description="histone acetyltransferase" evidence="13">
    <location>
        <begin position="16"/>
        <end position="1525"/>
    </location>
</feature>
<feature type="compositionally biased region" description="Basic and acidic residues" evidence="12">
    <location>
        <begin position="745"/>
        <end position="778"/>
    </location>
</feature>
<keyword evidence="13" id="KW-0732">Signal</keyword>
<accession>A0A7R8X6H7</accession>
<feature type="compositionally biased region" description="Polar residues" evidence="12">
    <location>
        <begin position="1244"/>
        <end position="1260"/>
    </location>
</feature>
<feature type="compositionally biased region" description="Polar residues" evidence="12">
    <location>
        <begin position="1137"/>
        <end position="1162"/>
    </location>
</feature>
<evidence type="ECO:0000256" key="2">
    <source>
        <dbReference type="ARBA" id="ARBA00010107"/>
    </source>
</evidence>
<protein>
    <recommendedName>
        <fullName evidence="3">histone acetyltransferase</fullName>
        <ecNumber evidence="3">2.3.1.48</ecNumber>
    </recommendedName>
</protein>
<dbReference type="PANTHER" id="PTHR10615:SF217">
    <property type="entry name" value="HISTONE ACETYLTRANSFERASE"/>
    <property type="match status" value="1"/>
</dbReference>
<feature type="compositionally biased region" description="Basic and acidic residues" evidence="12">
    <location>
        <begin position="329"/>
        <end position="345"/>
    </location>
</feature>
<dbReference type="Gene3D" id="3.30.60.60">
    <property type="entry name" value="N-acetyl transferase-like"/>
    <property type="match status" value="1"/>
</dbReference>
<dbReference type="FunFam" id="3.40.630.30:FF:000001">
    <property type="entry name" value="Histone acetyltransferase"/>
    <property type="match status" value="1"/>
</dbReference>
<feature type="signal peptide" evidence="13">
    <location>
        <begin position="1"/>
        <end position="15"/>
    </location>
</feature>
<organism evidence="15">
    <name type="scientific">Darwinula stevensoni</name>
    <dbReference type="NCBI Taxonomy" id="69355"/>
    <lineage>
        <taxon>Eukaryota</taxon>
        <taxon>Metazoa</taxon>
        <taxon>Ecdysozoa</taxon>
        <taxon>Arthropoda</taxon>
        <taxon>Crustacea</taxon>
        <taxon>Oligostraca</taxon>
        <taxon>Ostracoda</taxon>
        <taxon>Podocopa</taxon>
        <taxon>Podocopida</taxon>
        <taxon>Darwinulocopina</taxon>
        <taxon>Darwinuloidea</taxon>
        <taxon>Darwinulidae</taxon>
        <taxon>Darwinula</taxon>
    </lineage>
</organism>
<feature type="compositionally biased region" description="Polar residues" evidence="12">
    <location>
        <begin position="1073"/>
        <end position="1095"/>
    </location>
</feature>
<feature type="region of interest" description="Disordered" evidence="12">
    <location>
        <begin position="1137"/>
        <end position="1338"/>
    </location>
</feature>
<evidence type="ECO:0000313" key="16">
    <source>
        <dbReference type="Proteomes" id="UP000677054"/>
    </source>
</evidence>
<dbReference type="InterPro" id="IPR002717">
    <property type="entry name" value="HAT_MYST-type"/>
</dbReference>
<keyword evidence="9" id="KW-0007">Acetylation</keyword>
<dbReference type="CDD" id="cd04301">
    <property type="entry name" value="NAT_SF"/>
    <property type="match status" value="1"/>
</dbReference>
<evidence type="ECO:0000256" key="11">
    <source>
        <dbReference type="PIRSR" id="PIRSR602717-51"/>
    </source>
</evidence>
<feature type="compositionally biased region" description="Low complexity" evidence="12">
    <location>
        <begin position="890"/>
        <end position="904"/>
    </location>
</feature>
<dbReference type="EMBL" id="LR900018">
    <property type="protein sequence ID" value="CAD7243800.1"/>
    <property type="molecule type" value="Genomic_DNA"/>
</dbReference>
<dbReference type="EMBL" id="CAJPEV010000501">
    <property type="protein sequence ID" value="CAG0885895.1"/>
    <property type="molecule type" value="Genomic_DNA"/>
</dbReference>
<evidence type="ECO:0000256" key="13">
    <source>
        <dbReference type="SAM" id="SignalP"/>
    </source>
</evidence>
<dbReference type="Gene3D" id="1.10.10.10">
    <property type="entry name" value="Winged helix-like DNA-binding domain superfamily/Winged helix DNA-binding domain"/>
    <property type="match status" value="1"/>
</dbReference>
<evidence type="ECO:0000313" key="15">
    <source>
        <dbReference type="EMBL" id="CAD7243800.1"/>
    </source>
</evidence>
<comment type="subcellular location">
    <subcellularLocation>
        <location evidence="1">Nucleus</location>
    </subcellularLocation>
</comment>
<feature type="compositionally biased region" description="Low complexity" evidence="12">
    <location>
        <begin position="1261"/>
        <end position="1283"/>
    </location>
</feature>
<keyword evidence="6" id="KW-0863">Zinc-finger</keyword>
<comment type="similarity">
    <text evidence="2">Belongs to the MYST (SAS/MOZ) family.</text>
</comment>
<feature type="region of interest" description="Disordered" evidence="12">
    <location>
        <begin position="742"/>
        <end position="1107"/>
    </location>
</feature>
<dbReference type="PANTHER" id="PTHR10615">
    <property type="entry name" value="HISTONE ACETYLTRANSFERASE"/>
    <property type="match status" value="1"/>
</dbReference>
<feature type="compositionally biased region" description="Basic and acidic residues" evidence="12">
    <location>
        <begin position="970"/>
        <end position="989"/>
    </location>
</feature>
<evidence type="ECO:0000256" key="10">
    <source>
        <dbReference type="ARBA" id="ARBA00023242"/>
    </source>
</evidence>
<dbReference type="Proteomes" id="UP000677054">
    <property type="component" value="Unassembled WGS sequence"/>
</dbReference>
<reference evidence="15" key="1">
    <citation type="submission" date="2020-11" db="EMBL/GenBank/DDBJ databases">
        <authorList>
            <person name="Tran Van P."/>
        </authorList>
    </citation>
    <scope>NUCLEOTIDE SEQUENCE</scope>
</reference>
<dbReference type="InterPro" id="IPR040706">
    <property type="entry name" value="Zf-MYST"/>
</dbReference>
<feature type="compositionally biased region" description="Pro residues" evidence="12">
    <location>
        <begin position="653"/>
        <end position="666"/>
    </location>
</feature>
<sequence length="1525" mass="171291">MWLGVLFSLQKLFVCEYCLKYMKSKSVLQRHLKKCEWRHPPGTEIYRKDDLSIFEVDGNVSKIYCQNLCLLAKLFLDHKTLYYDVEPFLFYVLTHNDGKGCHLVGYFSKEKHCAQRYNVSCIMTMPQHQRQGYGRFLIDFSYLLSRREGQPGTPEKPLSDLGKVSYYSYWKSVLLEYLFKKRENGNLVLKEMTTDTGMYAEDIAETMRALGMIRRDVSGRLVLCIDDALLDEHMTRVNQGSRVTVDPECLRWTPLLPCATLIRRKVAMDTDAHSSTHDEEEEEDEEEGRNTPPRESSTDRGGSDESPGGEKTVVKQPDPGERNAMNLKQSEEENTKKKNQQDSKMESSIGRRSLRSLRKKSPVRETRQERIRSAAKSEKEDGAKGDDSDQEDTLFVSQFNSRRRLRSGSSDMSKDPISPDRKVALHLDAHGAKETTSLLRNRALSPESRKRMHPSELESPLHGRKKLRQKGLSVEDVSRKGDEIRTCEAEKLSTYSAPQSPQKKKKKKDIFKIITFSMRKRKRRKPKVEADTGEPLEKQSPSAPVMESPKHDEETSSPPLKRTCTLEDSPAMNGKKEMAWKRIKRRAHLAAMSPDSQPTRHDSFDDSSMPQLEPEVEKHPAAAAAEVDAGVPSSPPRLSPSHDEGEMQEKLIPIPPSPPPPSIPMPPKKKRGWPKGVPRKPHKHVSPHEELEEMEEPEIVNETIDHEEQASLSESKQELSIVHHEVATASPCESQTSHLAVEVGHTAESDEDHQAEHGIKELLPMKEAVSEHEMLKDEDSQDDTVEEMESQSEDKDAGQETWKKMKAEKFVNATVHDRTPGDSSVDRNAEVCDMQAWLQVERDTAHDQSPVDSPKNEENSQKSVESENKEETLKEKEMEGKNYSGFQPESNQSSSPGQTSSSPTAYQNDQQEHDEPQDAQLRPDNASSTCITPVQDPVLKDEVKSSESMIVNDIPETPAYRSCPDLTDGISDRQDPTKEKAEHQMKISESHPPAAMITQLQPQSLVPEKRCEEPKASSEQSREISVPENHMESQLGSSQPRIPNVHTPSHSPSKPRHQQQQQYGYSQGGQPMEHQTSYPVNSNKTMSTSPTQYHEVSSMGVYTPDSTTNSVHSVHGYTGTHHELDVAQLGLESPRSISSNELAQQHSVEPATPSNYSDCAQIQPSVAPQSQQQPQPAPLPPQPSPQHSPMQQHMMQMQPSPQYSMTNTPATNNQQQSPYIPSHLNATSPYMNTSPSSPYMMHSPGSSKQPSHSPSGNSRISSQQPQQQQSQQQSYYSSHTPHQSPNPSPHLGSGTTQLQGVHHTNTPQTQHAVSVAPQQSSRHVPTPATTTHSGSSCSLAKLQQLANGIMEMGASGMPHHHHHHQNMTPPPNLTPPPIHHNMTPPPMIPPHHRAPHIAANPTALTNYYKQTYSPHGRSQCIQRPPNVTINPNLMAFNHQQAFNGYRMGHAQQNPMSLNHGYTSFMNMNPQAQMINVHPSMINMHPQAAQYQDPNLHHQSSRGQNMYASYGYGLMPQLNMNSSMRR</sequence>
<feature type="compositionally biased region" description="Polar residues" evidence="12">
    <location>
        <begin position="1203"/>
        <end position="1237"/>
    </location>
</feature>
<feature type="compositionally biased region" description="Polar residues" evidence="12">
    <location>
        <begin position="1293"/>
        <end position="1338"/>
    </location>
</feature>
<dbReference type="SUPFAM" id="SSF55729">
    <property type="entry name" value="Acyl-CoA N-acyltransferases (Nat)"/>
    <property type="match status" value="1"/>
</dbReference>
<evidence type="ECO:0000256" key="5">
    <source>
        <dbReference type="ARBA" id="ARBA00022723"/>
    </source>
</evidence>
<feature type="region of interest" description="Disordered" evidence="12">
    <location>
        <begin position="493"/>
        <end position="696"/>
    </location>
</feature>
<evidence type="ECO:0000256" key="1">
    <source>
        <dbReference type="ARBA" id="ARBA00004123"/>
    </source>
</evidence>
<evidence type="ECO:0000256" key="8">
    <source>
        <dbReference type="ARBA" id="ARBA00022853"/>
    </source>
</evidence>